<dbReference type="Gene3D" id="2.30.110.10">
    <property type="entry name" value="Electron Transport, Fmn-binding Protein, Chain A"/>
    <property type="match status" value="1"/>
</dbReference>
<evidence type="ECO:0000313" key="2">
    <source>
        <dbReference type="Proteomes" id="UP001501170"/>
    </source>
</evidence>
<dbReference type="InterPro" id="IPR024747">
    <property type="entry name" value="Pyridox_Oxase-rel"/>
</dbReference>
<dbReference type="InterPro" id="IPR012349">
    <property type="entry name" value="Split_barrel_FMN-bd"/>
</dbReference>
<sequence length="213" mass="23528">MENLTRKRDRQSTDRDSLDRLLDQQWWGVLSTAFGEGGTAAVRSVPTLHVRDGDRILLHGSTGAGVMGSRRPADQRSAFCVTAMDALVLANSTFDSTVHFRSAVVYGRLENARADDRAELLTRFTDLLTPGRNDEVRPMTKREIAATNVTVLRIEEGEWVYKANAGEGVVRPDDEVTAWCGVIPFISGYGVPRAAEWSSDRPLPESVRRLVGV</sequence>
<dbReference type="PANTHER" id="PTHR34071:SF2">
    <property type="entry name" value="FLAVIN-NUCLEOTIDE-BINDING PROTEIN"/>
    <property type="match status" value="1"/>
</dbReference>
<reference evidence="1 2" key="1">
    <citation type="journal article" date="2019" name="Int. J. Syst. Evol. Microbiol.">
        <title>The Global Catalogue of Microorganisms (GCM) 10K type strain sequencing project: providing services to taxonomists for standard genome sequencing and annotation.</title>
        <authorList>
            <consortium name="The Broad Institute Genomics Platform"/>
            <consortium name="The Broad Institute Genome Sequencing Center for Infectious Disease"/>
            <person name="Wu L."/>
            <person name="Ma J."/>
        </authorList>
    </citation>
    <scope>NUCLEOTIDE SEQUENCE [LARGE SCALE GENOMIC DNA]</scope>
    <source>
        <strain evidence="1 2">JCM 16227</strain>
    </source>
</reference>
<dbReference type="PANTHER" id="PTHR34071">
    <property type="entry name" value="5-NITROIMIDAZOLE ANTIBIOTICS RESISTANCE PROTEIN, NIMA-FAMILY-RELATED PROTEIN-RELATED"/>
    <property type="match status" value="1"/>
</dbReference>
<protein>
    <recommendedName>
        <fullName evidence="3">Pyridoxamine 5'-phosphate oxidase family protein</fullName>
    </recommendedName>
</protein>
<evidence type="ECO:0000313" key="1">
    <source>
        <dbReference type="EMBL" id="GAA2382215.1"/>
    </source>
</evidence>
<dbReference type="EMBL" id="BAAARB010000011">
    <property type="protein sequence ID" value="GAA2382215.1"/>
    <property type="molecule type" value="Genomic_DNA"/>
</dbReference>
<dbReference type="RefSeq" id="WP_278125084.1">
    <property type="nucleotide sequence ID" value="NZ_BAAARB010000011.1"/>
</dbReference>
<proteinExistence type="predicted"/>
<dbReference type="Pfam" id="PF12900">
    <property type="entry name" value="Pyridox_ox_2"/>
    <property type="match status" value="1"/>
</dbReference>
<gene>
    <name evidence="1" type="ORF">GCM10009855_22980</name>
</gene>
<dbReference type="Proteomes" id="UP001501170">
    <property type="component" value="Unassembled WGS sequence"/>
</dbReference>
<dbReference type="SUPFAM" id="SSF50475">
    <property type="entry name" value="FMN-binding split barrel"/>
    <property type="match status" value="1"/>
</dbReference>
<organism evidence="1 2">
    <name type="scientific">Gordonia cholesterolivorans</name>
    <dbReference type="NCBI Taxonomy" id="559625"/>
    <lineage>
        <taxon>Bacteria</taxon>
        <taxon>Bacillati</taxon>
        <taxon>Actinomycetota</taxon>
        <taxon>Actinomycetes</taxon>
        <taxon>Mycobacteriales</taxon>
        <taxon>Gordoniaceae</taxon>
        <taxon>Gordonia</taxon>
    </lineage>
</organism>
<accession>A0ABN3HJZ7</accession>
<keyword evidence="2" id="KW-1185">Reference proteome</keyword>
<evidence type="ECO:0008006" key="3">
    <source>
        <dbReference type="Google" id="ProtNLM"/>
    </source>
</evidence>
<comment type="caution">
    <text evidence="1">The sequence shown here is derived from an EMBL/GenBank/DDBJ whole genome shotgun (WGS) entry which is preliminary data.</text>
</comment>
<name>A0ABN3HJZ7_9ACTN</name>